<evidence type="ECO:0000313" key="2">
    <source>
        <dbReference type="Proteomes" id="UP000077177"/>
    </source>
</evidence>
<dbReference type="Proteomes" id="UP000077177">
    <property type="component" value="Chromosome"/>
</dbReference>
<dbReference type="OrthoDB" id="672632at2"/>
<protein>
    <submittedName>
        <fullName evidence="1">Uncharacterized protein</fullName>
    </submittedName>
</protein>
<dbReference type="EMBL" id="CP011390">
    <property type="protein sequence ID" value="ANE50530.1"/>
    <property type="molecule type" value="Genomic_DNA"/>
</dbReference>
<dbReference type="RefSeq" id="WP_066403534.1">
    <property type="nucleotide sequence ID" value="NZ_CP011390.1"/>
</dbReference>
<reference evidence="1 2" key="2">
    <citation type="journal article" date="2016" name="Int. J. Syst. Evol. Microbiol.">
        <title>Flavisolibacter tropicus sp. nov., isolated from tropical soil.</title>
        <authorList>
            <person name="Lee J.J."/>
            <person name="Kang M.S."/>
            <person name="Kim G.S."/>
            <person name="Lee C.S."/>
            <person name="Lim S."/>
            <person name="Lee J."/>
            <person name="Roh S.H."/>
            <person name="Kang H."/>
            <person name="Ha J.M."/>
            <person name="Bae S."/>
            <person name="Jung H.Y."/>
            <person name="Kim M.K."/>
        </authorList>
    </citation>
    <scope>NUCLEOTIDE SEQUENCE [LARGE SCALE GENOMIC DNA]</scope>
    <source>
        <strain evidence="1 2">LCS9</strain>
    </source>
</reference>
<proteinExistence type="predicted"/>
<reference evidence="2" key="1">
    <citation type="submission" date="2015-01" db="EMBL/GenBank/DDBJ databases">
        <title>Flavisolibacter sp./LCS9/ whole genome sequencing.</title>
        <authorList>
            <person name="Kim M.K."/>
            <person name="Srinivasan S."/>
            <person name="Lee J.-J."/>
        </authorList>
    </citation>
    <scope>NUCLEOTIDE SEQUENCE [LARGE SCALE GENOMIC DNA]</scope>
    <source>
        <strain evidence="2">LCS9</strain>
    </source>
</reference>
<gene>
    <name evidence="1" type="ORF">SY85_08475</name>
</gene>
<dbReference type="AlphaFoldDB" id="A0A172TU17"/>
<keyword evidence="2" id="KW-1185">Reference proteome</keyword>
<sequence length="175" mass="20051">MAKQTNQYYIGRQGNLLYYQWRDVYCIRTKGTLDKKRFYEDKAFEGSRKRAVEFGEASKLAAEVYHLLPQELKKRGFIGTLTGWAHRGLMVGESKEAVRHELLLACGLATPGKSSKVIIEACTCRYMRMEPEQRYSSPSRLPLVYDYQKEKLLQQLSGMNEQLYRHAAVASVASG</sequence>
<name>A0A172TU17_9BACT</name>
<organism evidence="1 2">
    <name type="scientific">Flavisolibacter tropicus</name>
    <dbReference type="NCBI Taxonomy" id="1492898"/>
    <lineage>
        <taxon>Bacteria</taxon>
        <taxon>Pseudomonadati</taxon>
        <taxon>Bacteroidota</taxon>
        <taxon>Chitinophagia</taxon>
        <taxon>Chitinophagales</taxon>
        <taxon>Chitinophagaceae</taxon>
        <taxon>Flavisolibacter</taxon>
    </lineage>
</organism>
<accession>A0A172TU17</accession>
<dbReference type="KEGG" id="fla:SY85_08475"/>
<evidence type="ECO:0000313" key="1">
    <source>
        <dbReference type="EMBL" id="ANE50530.1"/>
    </source>
</evidence>